<feature type="domain" description="Plasmid pRiA4b Orf3-like" evidence="2">
    <location>
        <begin position="316"/>
        <end position="484"/>
    </location>
</feature>
<reference evidence="3 4" key="1">
    <citation type="submission" date="2019-10" db="EMBL/GenBank/DDBJ databases">
        <title>Nocardia macrotermitis sp. nov. and Nocardia aurantia sp. nov., isolated from the gut of fungus growing-termite Macrotermes natalensis.</title>
        <authorList>
            <person name="Benndorf R."/>
            <person name="Schwitalla J."/>
            <person name="Martin K."/>
            <person name="De Beer W."/>
            <person name="Kaster A.-K."/>
            <person name="Vollmers J."/>
            <person name="Poulsen M."/>
            <person name="Beemelmanns C."/>
        </authorList>
    </citation>
    <scope>NUCLEOTIDE SEQUENCE [LARGE SCALE GENOMIC DNA]</scope>
    <source>
        <strain evidence="3 4">RB20</strain>
    </source>
</reference>
<comment type="caution">
    <text evidence="3">The sequence shown here is derived from an EMBL/GenBank/DDBJ whole genome shotgun (WGS) entry which is preliminary data.</text>
</comment>
<dbReference type="InterPro" id="IPR024047">
    <property type="entry name" value="MM3350-like_sf"/>
</dbReference>
<gene>
    <name evidence="3" type="ORF">NRB20_17990</name>
</gene>
<name>A0A7K0CZ57_9NOCA</name>
<accession>A0A7K0CZ57</accession>
<evidence type="ECO:0000259" key="2">
    <source>
        <dbReference type="Pfam" id="PF07929"/>
    </source>
</evidence>
<dbReference type="EMBL" id="WEGK01000003">
    <property type="protein sequence ID" value="MQY18720.1"/>
    <property type="molecule type" value="Genomic_DNA"/>
</dbReference>
<evidence type="ECO:0000313" key="3">
    <source>
        <dbReference type="EMBL" id="MQY18720.1"/>
    </source>
</evidence>
<keyword evidence="4" id="KW-1185">Reference proteome</keyword>
<organism evidence="3 4">
    <name type="scientific">Nocardia macrotermitis</name>
    <dbReference type="NCBI Taxonomy" id="2585198"/>
    <lineage>
        <taxon>Bacteria</taxon>
        <taxon>Bacillati</taxon>
        <taxon>Actinomycetota</taxon>
        <taxon>Actinomycetes</taxon>
        <taxon>Mycobacteriales</taxon>
        <taxon>Nocardiaceae</taxon>
        <taxon>Nocardia</taxon>
    </lineage>
</organism>
<evidence type="ECO:0000313" key="4">
    <source>
        <dbReference type="Proteomes" id="UP000438448"/>
    </source>
</evidence>
<proteinExistence type="predicted"/>
<dbReference type="InterPro" id="IPR012912">
    <property type="entry name" value="Plasmid_pRiA4b_Orf3-like"/>
</dbReference>
<dbReference type="Pfam" id="PF07929">
    <property type="entry name" value="PRiA4_ORF3"/>
    <property type="match status" value="1"/>
</dbReference>
<dbReference type="PANTHER" id="PTHR41878:SF1">
    <property type="entry name" value="TNPR PROTEIN"/>
    <property type="match status" value="1"/>
</dbReference>
<protein>
    <recommendedName>
        <fullName evidence="2">Plasmid pRiA4b Orf3-like domain-containing protein</fullName>
    </recommendedName>
</protein>
<dbReference type="Gene3D" id="3.10.290.30">
    <property type="entry name" value="MM3350-like"/>
    <property type="match status" value="1"/>
</dbReference>
<dbReference type="PANTHER" id="PTHR41878">
    <property type="entry name" value="LEXA REPRESSOR-RELATED"/>
    <property type="match status" value="1"/>
</dbReference>
<feature type="region of interest" description="Disordered" evidence="1">
    <location>
        <begin position="215"/>
        <end position="235"/>
    </location>
</feature>
<feature type="region of interest" description="Disordered" evidence="1">
    <location>
        <begin position="285"/>
        <end position="311"/>
    </location>
</feature>
<dbReference type="SUPFAM" id="SSF159941">
    <property type="entry name" value="MM3350-like"/>
    <property type="match status" value="1"/>
</dbReference>
<feature type="compositionally biased region" description="Acidic residues" evidence="1">
    <location>
        <begin position="226"/>
        <end position="235"/>
    </location>
</feature>
<sequence>MATELPTELDGDDDPFDSPIPVAPILESLDAVTDPLDAELIGAMLLTSASLAGDDAEELVLTSMLPAFEALGGVPAAGLLSMFAVLGTEPIAAAAKLHKSRLTVPANAFPDWIRNLEDPVTVRGCVALTDPEDEIFLLAAYFERPHGAHAMMLIVDPDECGAAVQIAMLEPEELPDALATIRGQARRENLRLTEKPLAPAEFRWHAEVALDHRADHDRGDSTFGDTPEDNLDLGDEDGPGYHLLATLLRARLRTLPLSSIPRPPHGDDLDPDALLSVLEEMSASGLLDTGSGRGTRSLKPAKLPPKRKTRDGRAPILRLRVDLRYAKPPIWRRLEVPGDIPLNELHDVIQTAFGWTNSHLYSFDTDFGTFGRPDPQLGHRADAKTTLEQVAGTVGAKLSYTYDFGDDWEHAIVVEHSGPATASATYPRCTGGRRATPPEDCGGMWGYEKLLEILADPNHPEHADRLEWLGYEHADQHDPAAFDKAAINAALTGRDGKSARGRK</sequence>
<evidence type="ECO:0000256" key="1">
    <source>
        <dbReference type="SAM" id="MobiDB-lite"/>
    </source>
</evidence>
<dbReference type="Proteomes" id="UP000438448">
    <property type="component" value="Unassembled WGS sequence"/>
</dbReference>
<dbReference type="AlphaFoldDB" id="A0A7K0CZ57"/>